<dbReference type="SUPFAM" id="SSF49464">
    <property type="entry name" value="Carboxypeptidase regulatory domain-like"/>
    <property type="match status" value="1"/>
</dbReference>
<keyword evidence="2" id="KW-0121">Carboxypeptidase</keyword>
<keyword evidence="2" id="KW-0645">Protease</keyword>
<evidence type="ECO:0000313" key="2">
    <source>
        <dbReference type="EMBL" id="QEC72376.1"/>
    </source>
</evidence>
<name>A0A5B8VNY0_9BACT</name>
<keyword evidence="3" id="KW-1185">Reference proteome</keyword>
<feature type="transmembrane region" description="Helical" evidence="1">
    <location>
        <begin position="28"/>
        <end position="53"/>
    </location>
</feature>
<evidence type="ECO:0000313" key="3">
    <source>
        <dbReference type="Proteomes" id="UP000321291"/>
    </source>
</evidence>
<evidence type="ECO:0000256" key="1">
    <source>
        <dbReference type="SAM" id="Phobius"/>
    </source>
</evidence>
<dbReference type="InterPro" id="IPR008969">
    <property type="entry name" value="CarboxyPept-like_regulatory"/>
</dbReference>
<keyword evidence="1" id="KW-0812">Transmembrane</keyword>
<keyword evidence="1" id="KW-0472">Membrane</keyword>
<dbReference type="OrthoDB" id="606930at2"/>
<dbReference type="Gene3D" id="2.60.40.1120">
    <property type="entry name" value="Carboxypeptidase-like, regulatory domain"/>
    <property type="match status" value="1"/>
</dbReference>
<sequence>MELIYILTFKHIMSQGNEEHEKVFLKKILFLVGTNLSFLLIFCITFVSSINVVHCQLRNSKIKGNIADTVNKMPLENATIMLLNRKDSILKGYSYSDSNGNFLIDHISKGKYILLVLYPEYADFSDYISIDQDNDAVSFRNIFMISKSHLLQDVIVKADAPAINIKGDTTEFNTSKYRISANANVEDLLKILPGIQVDANGKITAMGRL</sequence>
<protein>
    <submittedName>
        <fullName evidence="2">Carboxypeptidase-like regulatory domain-containing protein</fullName>
    </submittedName>
</protein>
<dbReference type="Proteomes" id="UP000321291">
    <property type="component" value="Chromosome"/>
</dbReference>
<reference evidence="2 3" key="1">
    <citation type="journal article" date="2017" name="Int. J. Syst. Evol. Microbiol.">
        <title>Arachidicoccus ginsenosidivorans sp. nov., with ginsenoside-converting activity isolated from ginseng cultivating soil.</title>
        <authorList>
            <person name="Siddiqi M.Z."/>
            <person name="Aslam Z."/>
            <person name="Im W.T."/>
        </authorList>
    </citation>
    <scope>NUCLEOTIDE SEQUENCE [LARGE SCALE GENOMIC DNA]</scope>
    <source>
        <strain evidence="2 3">Gsoil 809</strain>
    </source>
</reference>
<organism evidence="2 3">
    <name type="scientific">Arachidicoccus ginsenosidivorans</name>
    <dbReference type="NCBI Taxonomy" id="496057"/>
    <lineage>
        <taxon>Bacteria</taxon>
        <taxon>Pseudomonadati</taxon>
        <taxon>Bacteroidota</taxon>
        <taxon>Chitinophagia</taxon>
        <taxon>Chitinophagales</taxon>
        <taxon>Chitinophagaceae</taxon>
        <taxon>Arachidicoccus</taxon>
    </lineage>
</organism>
<dbReference type="RefSeq" id="WP_146782640.1">
    <property type="nucleotide sequence ID" value="NZ_CP042434.1"/>
</dbReference>
<dbReference type="GO" id="GO:0004180">
    <property type="term" value="F:carboxypeptidase activity"/>
    <property type="evidence" value="ECO:0007669"/>
    <property type="project" value="UniProtKB-KW"/>
</dbReference>
<dbReference type="AlphaFoldDB" id="A0A5B8VNY0"/>
<dbReference type="EMBL" id="CP042434">
    <property type="protein sequence ID" value="QEC72376.1"/>
    <property type="molecule type" value="Genomic_DNA"/>
</dbReference>
<proteinExistence type="predicted"/>
<keyword evidence="1" id="KW-1133">Transmembrane helix</keyword>
<dbReference type="Pfam" id="PF13715">
    <property type="entry name" value="CarbopepD_reg_2"/>
    <property type="match status" value="1"/>
</dbReference>
<gene>
    <name evidence="2" type="ORF">FSB73_12525</name>
</gene>
<keyword evidence="2" id="KW-0378">Hydrolase</keyword>
<accession>A0A5B8VNY0</accession>
<dbReference type="KEGG" id="agi:FSB73_12525"/>